<evidence type="ECO:0000256" key="1">
    <source>
        <dbReference type="SAM" id="MobiDB-lite"/>
    </source>
</evidence>
<dbReference type="Proteomes" id="UP000017052">
    <property type="component" value="Unassembled WGS sequence"/>
</dbReference>
<protein>
    <submittedName>
        <fullName evidence="2">Uncharacterized protein</fullName>
    </submittedName>
</protein>
<evidence type="ECO:0000313" key="2">
    <source>
        <dbReference type="EMBL" id="ERK56068.1"/>
    </source>
</evidence>
<reference evidence="2" key="1">
    <citation type="submission" date="2013-08" db="EMBL/GenBank/DDBJ databases">
        <authorList>
            <person name="Durkin A.S."/>
            <person name="Haft D.R."/>
            <person name="McCorrison J."/>
            <person name="Torralba M."/>
            <person name="Gillis M."/>
            <person name="Haft D.H."/>
            <person name="Methe B."/>
            <person name="Sutton G."/>
            <person name="Nelson K.E."/>
        </authorList>
    </citation>
    <scope>NUCLEOTIDE SEQUENCE [LARGE SCALE GENOMIC DNA]</scope>
    <source>
        <strain evidence="2">F0233</strain>
    </source>
</reference>
<keyword evidence="3" id="KW-1185">Reference proteome</keyword>
<feature type="compositionally biased region" description="Polar residues" evidence="1">
    <location>
        <begin position="49"/>
        <end position="61"/>
    </location>
</feature>
<evidence type="ECO:0000313" key="3">
    <source>
        <dbReference type="Proteomes" id="UP000017052"/>
    </source>
</evidence>
<sequence length="68" mass="7286">MVHAVKDARQATAGPGPRSAEHPTRFWPVVLQWMPGFKGPDGALRGVKSTETAPAPGSSSRPRVRIEP</sequence>
<gene>
    <name evidence="2" type="ORF">HMPREF0682_1661</name>
</gene>
<feature type="region of interest" description="Disordered" evidence="1">
    <location>
        <begin position="40"/>
        <end position="68"/>
    </location>
</feature>
<organism evidence="2 3">
    <name type="scientific">Propionibacterium acidifaciens F0233</name>
    <dbReference type="NCBI Taxonomy" id="553198"/>
    <lineage>
        <taxon>Bacteria</taxon>
        <taxon>Bacillati</taxon>
        <taxon>Actinomycetota</taxon>
        <taxon>Actinomycetes</taxon>
        <taxon>Propionibacteriales</taxon>
        <taxon>Propionibacteriaceae</taxon>
        <taxon>Propionibacterium</taxon>
    </lineage>
</organism>
<comment type="caution">
    <text evidence="2">The sequence shown here is derived from an EMBL/GenBank/DDBJ whole genome shotgun (WGS) entry which is preliminary data.</text>
</comment>
<accession>U2RRA9</accession>
<dbReference type="EMBL" id="ACVN02000164">
    <property type="protein sequence ID" value="ERK56068.1"/>
    <property type="molecule type" value="Genomic_DNA"/>
</dbReference>
<proteinExistence type="predicted"/>
<name>U2RRA9_9ACTN</name>
<feature type="region of interest" description="Disordered" evidence="1">
    <location>
        <begin position="1"/>
        <end position="24"/>
    </location>
</feature>
<dbReference type="AlphaFoldDB" id="U2RRA9"/>